<sequence>MARGGNAKSSVSDDTVPMIGFRPGFCKIPQSASVIGDVGRMSGGAAYIEKYGYGSI</sequence>
<keyword evidence="2" id="KW-1185">Reference proteome</keyword>
<dbReference type="Proteomes" id="UP000007015">
    <property type="component" value="Chromosome 8"/>
</dbReference>
<protein>
    <submittedName>
        <fullName evidence="1">Uncharacterized protein</fullName>
    </submittedName>
</protein>
<gene>
    <name evidence="1" type="ORF">OsI_28938</name>
</gene>
<reference evidence="1 2" key="1">
    <citation type="journal article" date="2005" name="PLoS Biol.">
        <title>The genomes of Oryza sativa: a history of duplications.</title>
        <authorList>
            <person name="Yu J."/>
            <person name="Wang J."/>
            <person name="Lin W."/>
            <person name="Li S."/>
            <person name="Li H."/>
            <person name="Zhou J."/>
            <person name="Ni P."/>
            <person name="Dong W."/>
            <person name="Hu S."/>
            <person name="Zeng C."/>
            <person name="Zhang J."/>
            <person name="Zhang Y."/>
            <person name="Li R."/>
            <person name="Xu Z."/>
            <person name="Li S."/>
            <person name="Li X."/>
            <person name="Zheng H."/>
            <person name="Cong L."/>
            <person name="Lin L."/>
            <person name="Yin J."/>
            <person name="Geng J."/>
            <person name="Li G."/>
            <person name="Shi J."/>
            <person name="Liu J."/>
            <person name="Lv H."/>
            <person name="Li J."/>
            <person name="Wang J."/>
            <person name="Deng Y."/>
            <person name="Ran L."/>
            <person name="Shi X."/>
            <person name="Wang X."/>
            <person name="Wu Q."/>
            <person name="Li C."/>
            <person name="Ren X."/>
            <person name="Wang J."/>
            <person name="Wang X."/>
            <person name="Li D."/>
            <person name="Liu D."/>
            <person name="Zhang X."/>
            <person name="Ji Z."/>
            <person name="Zhao W."/>
            <person name="Sun Y."/>
            <person name="Zhang Z."/>
            <person name="Bao J."/>
            <person name="Han Y."/>
            <person name="Dong L."/>
            <person name="Ji J."/>
            <person name="Chen P."/>
            <person name="Wu S."/>
            <person name="Liu J."/>
            <person name="Xiao Y."/>
            <person name="Bu D."/>
            <person name="Tan J."/>
            <person name="Yang L."/>
            <person name="Ye C."/>
            <person name="Zhang J."/>
            <person name="Xu J."/>
            <person name="Zhou Y."/>
            <person name="Yu Y."/>
            <person name="Zhang B."/>
            <person name="Zhuang S."/>
            <person name="Wei H."/>
            <person name="Liu B."/>
            <person name="Lei M."/>
            <person name="Yu H."/>
            <person name="Li Y."/>
            <person name="Xu H."/>
            <person name="Wei S."/>
            <person name="He X."/>
            <person name="Fang L."/>
            <person name="Zhang Z."/>
            <person name="Zhang Y."/>
            <person name="Huang X."/>
            <person name="Su Z."/>
            <person name="Tong W."/>
            <person name="Li J."/>
            <person name="Tong Z."/>
            <person name="Li S."/>
            <person name="Ye J."/>
            <person name="Wang L."/>
            <person name="Fang L."/>
            <person name="Lei T."/>
            <person name="Chen C."/>
            <person name="Chen H."/>
            <person name="Xu Z."/>
            <person name="Li H."/>
            <person name="Huang H."/>
            <person name="Zhang F."/>
            <person name="Xu H."/>
            <person name="Li N."/>
            <person name="Zhao C."/>
            <person name="Li S."/>
            <person name="Dong L."/>
            <person name="Huang Y."/>
            <person name="Li L."/>
            <person name="Xi Y."/>
            <person name="Qi Q."/>
            <person name="Li W."/>
            <person name="Zhang B."/>
            <person name="Hu W."/>
            <person name="Zhang Y."/>
            <person name="Tian X."/>
            <person name="Jiao Y."/>
            <person name="Liang X."/>
            <person name="Jin J."/>
            <person name="Gao L."/>
            <person name="Zheng W."/>
            <person name="Hao B."/>
            <person name="Liu S."/>
            <person name="Wang W."/>
            <person name="Yuan L."/>
            <person name="Cao M."/>
            <person name="McDermott J."/>
            <person name="Samudrala R."/>
            <person name="Wang J."/>
            <person name="Wong G.K."/>
            <person name="Yang H."/>
        </authorList>
    </citation>
    <scope>NUCLEOTIDE SEQUENCE [LARGE SCALE GENOMIC DNA]</scope>
    <source>
        <strain evidence="2">cv. 93-11</strain>
    </source>
</reference>
<accession>B8BA08</accession>
<proteinExistence type="predicted"/>
<evidence type="ECO:0000313" key="2">
    <source>
        <dbReference type="Proteomes" id="UP000007015"/>
    </source>
</evidence>
<evidence type="ECO:0000313" key="1">
    <source>
        <dbReference type="EMBL" id="EEC83447.1"/>
    </source>
</evidence>
<dbReference type="HOGENOM" id="CLU_3017624_0_0_1"/>
<name>B8BA08_ORYSI</name>
<organism evidence="1 2">
    <name type="scientific">Oryza sativa subsp. indica</name>
    <name type="common">Rice</name>
    <dbReference type="NCBI Taxonomy" id="39946"/>
    <lineage>
        <taxon>Eukaryota</taxon>
        <taxon>Viridiplantae</taxon>
        <taxon>Streptophyta</taxon>
        <taxon>Embryophyta</taxon>
        <taxon>Tracheophyta</taxon>
        <taxon>Spermatophyta</taxon>
        <taxon>Magnoliopsida</taxon>
        <taxon>Liliopsida</taxon>
        <taxon>Poales</taxon>
        <taxon>Poaceae</taxon>
        <taxon>BOP clade</taxon>
        <taxon>Oryzoideae</taxon>
        <taxon>Oryzeae</taxon>
        <taxon>Oryzinae</taxon>
        <taxon>Oryza</taxon>
        <taxon>Oryza sativa</taxon>
    </lineage>
</organism>
<dbReference type="EMBL" id="CM000133">
    <property type="protein sequence ID" value="EEC83447.1"/>
    <property type="molecule type" value="Genomic_DNA"/>
</dbReference>
<dbReference type="Gramene" id="BGIOSGA027115-TA">
    <property type="protein sequence ID" value="BGIOSGA027115-PA"/>
    <property type="gene ID" value="BGIOSGA027115"/>
</dbReference>
<dbReference type="AlphaFoldDB" id="B8BA08"/>